<reference evidence="1" key="1">
    <citation type="submission" date="2018-05" db="EMBL/GenBank/DDBJ databases">
        <authorList>
            <person name="Lanie J.A."/>
            <person name="Ng W.-L."/>
            <person name="Kazmierczak K.M."/>
            <person name="Andrzejewski T.M."/>
            <person name="Davidsen T.M."/>
            <person name="Wayne K.J."/>
            <person name="Tettelin H."/>
            <person name="Glass J.I."/>
            <person name="Rusch D."/>
            <person name="Podicherti R."/>
            <person name="Tsui H.-C.T."/>
            <person name="Winkler M.E."/>
        </authorList>
    </citation>
    <scope>NUCLEOTIDE SEQUENCE</scope>
</reference>
<protein>
    <submittedName>
        <fullName evidence="1">Uncharacterized protein</fullName>
    </submittedName>
</protein>
<dbReference type="AlphaFoldDB" id="A0A382FYZ1"/>
<name>A0A382FYZ1_9ZZZZ</name>
<organism evidence="1">
    <name type="scientific">marine metagenome</name>
    <dbReference type="NCBI Taxonomy" id="408172"/>
    <lineage>
        <taxon>unclassified sequences</taxon>
        <taxon>metagenomes</taxon>
        <taxon>ecological metagenomes</taxon>
    </lineage>
</organism>
<accession>A0A382FYZ1</accession>
<feature type="non-terminal residue" evidence="1">
    <location>
        <position position="1"/>
    </location>
</feature>
<proteinExistence type="predicted"/>
<feature type="non-terminal residue" evidence="1">
    <location>
        <position position="25"/>
    </location>
</feature>
<dbReference type="EMBL" id="UINC01052667">
    <property type="protein sequence ID" value="SVB68258.1"/>
    <property type="molecule type" value="Genomic_DNA"/>
</dbReference>
<gene>
    <name evidence="1" type="ORF">METZ01_LOCUS221112</name>
</gene>
<evidence type="ECO:0000313" key="1">
    <source>
        <dbReference type="EMBL" id="SVB68258.1"/>
    </source>
</evidence>
<sequence length="25" mass="2699">VGGTKAYLGLFRVDGDAFETVVVER</sequence>